<dbReference type="GO" id="GO:0030261">
    <property type="term" value="P:chromosome condensation"/>
    <property type="evidence" value="ECO:0007669"/>
    <property type="project" value="UniProtKB-KW"/>
</dbReference>
<dbReference type="PROSITE" id="PS00045">
    <property type="entry name" value="HISTONE_LIKE"/>
    <property type="match status" value="1"/>
</dbReference>
<dbReference type="PRINTS" id="PR01727">
    <property type="entry name" value="DNABINDINGHU"/>
</dbReference>
<evidence type="ECO:0000256" key="2">
    <source>
        <dbReference type="ARBA" id="ARBA00023067"/>
    </source>
</evidence>
<name>Q58KC6_9BACT</name>
<evidence type="ECO:0000313" key="5">
    <source>
        <dbReference type="EMBL" id="AAX38515.1"/>
    </source>
</evidence>
<dbReference type="InterPro" id="IPR010992">
    <property type="entry name" value="IHF-like_DNA-bd_dom_sf"/>
</dbReference>
<dbReference type="GO" id="GO:0003677">
    <property type="term" value="F:DNA binding"/>
    <property type="evidence" value="ECO:0007669"/>
    <property type="project" value="UniProtKB-KW"/>
</dbReference>
<dbReference type="InterPro" id="IPR020816">
    <property type="entry name" value="Histone-like_DNA-bd_CS"/>
</dbReference>
<dbReference type="Gene3D" id="4.10.520.10">
    <property type="entry name" value="IHF-like DNA-binding proteins"/>
    <property type="match status" value="1"/>
</dbReference>
<keyword evidence="5" id="KW-0614">Plasmid</keyword>
<dbReference type="EMBL" id="AY941099">
    <property type="protein sequence ID" value="AAX38515.1"/>
    <property type="molecule type" value="Genomic_DNA"/>
</dbReference>
<dbReference type="SUPFAM" id="SSF47729">
    <property type="entry name" value="IHF-like DNA-binding proteins"/>
    <property type="match status" value="1"/>
</dbReference>
<dbReference type="GO" id="GO:0030527">
    <property type="term" value="F:structural constituent of chromatin"/>
    <property type="evidence" value="ECO:0007669"/>
    <property type="project" value="InterPro"/>
</dbReference>
<comment type="similarity">
    <text evidence="1 4">Belongs to the bacterial histone-like protein family.</text>
</comment>
<accession>Q58KC6</accession>
<dbReference type="CDD" id="cd13831">
    <property type="entry name" value="HU"/>
    <property type="match status" value="1"/>
</dbReference>
<evidence type="ECO:0000256" key="3">
    <source>
        <dbReference type="ARBA" id="ARBA00023125"/>
    </source>
</evidence>
<geneLocation type="plasmid" evidence="5">
    <name>p49879.2</name>
</geneLocation>
<reference evidence="5" key="1">
    <citation type="journal article" date="2005" name="Appl. Environ. Microbiol.">
        <title>Isolation, Sequence Analysis, and Comparison of Two Plasmids (28 and 29 Kilobases) from the Biomining Bacterium Leptospirillum ferrooxidans ATCC 49879.</title>
        <authorList>
            <person name="Coram N.J."/>
            <person name="van Zyl L.J."/>
            <person name="Rawlings D.E."/>
        </authorList>
    </citation>
    <scope>NUCLEOTIDE SEQUENCE</scope>
    <source>
        <strain evidence="5">ATCC 49879</strain>
        <plasmid evidence="5">p49879.2</plasmid>
    </source>
</reference>
<dbReference type="SMART" id="SM00411">
    <property type="entry name" value="BHL"/>
    <property type="match status" value="1"/>
</dbReference>
<dbReference type="AlphaFoldDB" id="Q58KC6"/>
<keyword evidence="2" id="KW-0226">DNA condensation</keyword>
<dbReference type="RefSeq" id="WP_011265162.1">
    <property type="nucleotide sequence ID" value="NC_006909.1"/>
</dbReference>
<gene>
    <name evidence="5" type="primary">ORF98</name>
</gene>
<evidence type="ECO:0000256" key="4">
    <source>
        <dbReference type="RuleBase" id="RU003939"/>
    </source>
</evidence>
<dbReference type="PANTHER" id="PTHR33175:SF3">
    <property type="entry name" value="DNA-BINDING PROTEIN HU-BETA"/>
    <property type="match status" value="1"/>
</dbReference>
<dbReference type="InterPro" id="IPR000119">
    <property type="entry name" value="Hist_DNA-bd"/>
</dbReference>
<organism evidence="5">
    <name type="scientific">Leptospirillum ferrooxidans</name>
    <dbReference type="NCBI Taxonomy" id="180"/>
    <lineage>
        <taxon>Bacteria</taxon>
        <taxon>Pseudomonadati</taxon>
        <taxon>Nitrospirota</taxon>
        <taxon>Nitrospiria</taxon>
        <taxon>Nitrospirales</taxon>
        <taxon>Nitrospiraceae</taxon>
        <taxon>Leptospirillum</taxon>
    </lineage>
</organism>
<dbReference type="PANTHER" id="PTHR33175">
    <property type="entry name" value="DNA-BINDING PROTEIN HU"/>
    <property type="match status" value="1"/>
</dbReference>
<keyword evidence="3" id="KW-0238">DNA-binding</keyword>
<evidence type="ECO:0000256" key="1">
    <source>
        <dbReference type="ARBA" id="ARBA00010529"/>
    </source>
</evidence>
<sequence length="98" mass="10319">MNKTELVASVSDSSNLSKKDVQAVLDGFLAAIEHSLKKGEKVALVGFGTFETVKKEARTGRNPRTGEALEIPARTSPKFSAGKSLRDAIDLAVGSGES</sequence>
<dbReference type="Pfam" id="PF00216">
    <property type="entry name" value="Bac_DNA_binding"/>
    <property type="match status" value="1"/>
</dbReference>
<proteinExistence type="inferred from homology"/>
<protein>
    <submittedName>
        <fullName evidence="5">ORF98</fullName>
    </submittedName>
</protein>